<dbReference type="SUPFAM" id="SSF56399">
    <property type="entry name" value="ADP-ribosylation"/>
    <property type="match status" value="1"/>
</dbReference>
<sequence length="268" mass="30848">MQALWLSLKENANCGSKLINVVAHPEKCNGRRSSSYEKENFDRKLIRHTRKSFGDVIIKGYHTRTRYLELKMGDPARNITEMIFQRASTYPSKPSRKIQKVLRVKNSIEILERFEKYREKVKESAYKQQKTHPRSIVDGNELLRFYGTTMSCCSEKSMRVSELCKDPTCRVCRMIQSNFDTEYTKKNGIRLSTNSEELSENMITLSMLKMERAAIVCRIIAGTVDNKVNNGLKEECDSIVTEAQYSESESLIVRNPSAVLPCFVIVFS</sequence>
<organism evidence="1">
    <name type="scientific">Manihot esculenta</name>
    <name type="common">Cassava</name>
    <name type="synonym">Jatropha manihot</name>
    <dbReference type="NCBI Taxonomy" id="3983"/>
    <lineage>
        <taxon>Eukaryota</taxon>
        <taxon>Viridiplantae</taxon>
        <taxon>Streptophyta</taxon>
        <taxon>Embryophyta</taxon>
        <taxon>Tracheophyta</taxon>
        <taxon>Spermatophyta</taxon>
        <taxon>Magnoliopsida</taxon>
        <taxon>eudicotyledons</taxon>
        <taxon>Gunneridae</taxon>
        <taxon>Pentapetalae</taxon>
        <taxon>rosids</taxon>
        <taxon>fabids</taxon>
        <taxon>Malpighiales</taxon>
        <taxon>Euphorbiaceae</taxon>
        <taxon>Crotonoideae</taxon>
        <taxon>Manihoteae</taxon>
        <taxon>Manihot</taxon>
    </lineage>
</organism>
<dbReference type="AlphaFoldDB" id="A0A2C9W7G1"/>
<gene>
    <name evidence="1" type="ORF">MANES_03G137700</name>
</gene>
<proteinExistence type="predicted"/>
<evidence type="ECO:0000313" key="1">
    <source>
        <dbReference type="EMBL" id="OAY55226.1"/>
    </source>
</evidence>
<protein>
    <submittedName>
        <fullName evidence="1">Uncharacterized protein</fullName>
    </submittedName>
</protein>
<name>A0A2C9W7G1_MANES</name>
<dbReference type="PANTHER" id="PTHR31681:SF34">
    <property type="entry name" value="DUF295 DOMAIN-CONTAINING PROTEIN"/>
    <property type="match status" value="1"/>
</dbReference>
<reference evidence="1" key="1">
    <citation type="submission" date="2016-02" db="EMBL/GenBank/DDBJ databases">
        <title>WGS assembly of Manihot esculenta.</title>
        <authorList>
            <person name="Bredeson J.V."/>
            <person name="Prochnik S.E."/>
            <person name="Lyons J.B."/>
            <person name="Schmutz J."/>
            <person name="Grimwood J."/>
            <person name="Vrebalov J."/>
            <person name="Bart R.S."/>
            <person name="Amuge T."/>
            <person name="Ferguson M.E."/>
            <person name="Green R."/>
            <person name="Putnam N."/>
            <person name="Stites J."/>
            <person name="Rounsley S."/>
            <person name="Rokhsar D.S."/>
        </authorList>
    </citation>
    <scope>NUCLEOTIDE SEQUENCE [LARGE SCALE GENOMIC DNA]</scope>
    <source>
        <tissue evidence="1">Leaf</tissue>
    </source>
</reference>
<dbReference type="EMBL" id="CM004389">
    <property type="protein sequence ID" value="OAY55226.1"/>
    <property type="molecule type" value="Genomic_DNA"/>
</dbReference>
<accession>A0A2C9W7G1</accession>
<dbReference type="PANTHER" id="PTHR31681">
    <property type="entry name" value="C2H2-LIKE ZINC FINGER PROTEIN"/>
    <property type="match status" value="1"/>
</dbReference>
<dbReference type="Gene3D" id="3.90.228.10">
    <property type="match status" value="1"/>
</dbReference>